<dbReference type="AlphaFoldDB" id="A0AAV7NKM7"/>
<dbReference type="Proteomes" id="UP001066276">
    <property type="component" value="Chromosome 8"/>
</dbReference>
<feature type="non-terminal residue" evidence="1">
    <location>
        <position position="1"/>
    </location>
</feature>
<comment type="caution">
    <text evidence="1">The sequence shown here is derived from an EMBL/GenBank/DDBJ whole genome shotgun (WGS) entry which is preliminary data.</text>
</comment>
<proteinExistence type="predicted"/>
<feature type="non-terminal residue" evidence="1">
    <location>
        <position position="70"/>
    </location>
</feature>
<organism evidence="1 2">
    <name type="scientific">Pleurodeles waltl</name>
    <name type="common">Iberian ribbed newt</name>
    <dbReference type="NCBI Taxonomy" id="8319"/>
    <lineage>
        <taxon>Eukaryota</taxon>
        <taxon>Metazoa</taxon>
        <taxon>Chordata</taxon>
        <taxon>Craniata</taxon>
        <taxon>Vertebrata</taxon>
        <taxon>Euteleostomi</taxon>
        <taxon>Amphibia</taxon>
        <taxon>Batrachia</taxon>
        <taxon>Caudata</taxon>
        <taxon>Salamandroidea</taxon>
        <taxon>Salamandridae</taxon>
        <taxon>Pleurodelinae</taxon>
        <taxon>Pleurodeles</taxon>
    </lineage>
</organism>
<reference evidence="1" key="1">
    <citation type="journal article" date="2022" name="bioRxiv">
        <title>Sequencing and chromosome-scale assembly of the giantPleurodeles waltlgenome.</title>
        <authorList>
            <person name="Brown T."/>
            <person name="Elewa A."/>
            <person name="Iarovenko S."/>
            <person name="Subramanian E."/>
            <person name="Araus A.J."/>
            <person name="Petzold A."/>
            <person name="Susuki M."/>
            <person name="Suzuki K.-i.T."/>
            <person name="Hayashi T."/>
            <person name="Toyoda A."/>
            <person name="Oliveira C."/>
            <person name="Osipova E."/>
            <person name="Leigh N.D."/>
            <person name="Simon A."/>
            <person name="Yun M.H."/>
        </authorList>
    </citation>
    <scope>NUCLEOTIDE SEQUENCE</scope>
    <source>
        <strain evidence="1">20211129_DDA</strain>
        <tissue evidence="1">Liver</tissue>
    </source>
</reference>
<protein>
    <submittedName>
        <fullName evidence="1">Uncharacterized protein</fullName>
    </submittedName>
</protein>
<gene>
    <name evidence="1" type="ORF">NDU88_001955</name>
</gene>
<dbReference type="EMBL" id="JANPWB010000012">
    <property type="protein sequence ID" value="KAJ1113713.1"/>
    <property type="molecule type" value="Genomic_DNA"/>
</dbReference>
<sequence length="70" mass="7696">GTGILGKVNSLIVAKPKQLVCCTVSLRKIICTGIIHALNNVSLPRICQFFEPQTLFKSTVLNQYSYPSTE</sequence>
<name>A0AAV7NKM7_PLEWA</name>
<keyword evidence="2" id="KW-1185">Reference proteome</keyword>
<evidence type="ECO:0000313" key="1">
    <source>
        <dbReference type="EMBL" id="KAJ1113713.1"/>
    </source>
</evidence>
<evidence type="ECO:0000313" key="2">
    <source>
        <dbReference type="Proteomes" id="UP001066276"/>
    </source>
</evidence>
<accession>A0AAV7NKM7</accession>